<evidence type="ECO:0000256" key="1">
    <source>
        <dbReference type="SAM" id="MobiDB-lite"/>
    </source>
</evidence>
<organism evidence="2 3">
    <name type="scientific">Pirellulimonas nuda</name>
    <dbReference type="NCBI Taxonomy" id="2528009"/>
    <lineage>
        <taxon>Bacteria</taxon>
        <taxon>Pseudomonadati</taxon>
        <taxon>Planctomycetota</taxon>
        <taxon>Planctomycetia</taxon>
        <taxon>Pirellulales</taxon>
        <taxon>Lacipirellulaceae</taxon>
        <taxon>Pirellulimonas</taxon>
    </lineage>
</organism>
<evidence type="ECO:0000313" key="2">
    <source>
        <dbReference type="EMBL" id="QDU89978.1"/>
    </source>
</evidence>
<keyword evidence="3" id="KW-1185">Reference proteome</keyword>
<evidence type="ECO:0000313" key="3">
    <source>
        <dbReference type="Proteomes" id="UP000317429"/>
    </source>
</evidence>
<dbReference type="EMBL" id="CP036291">
    <property type="protein sequence ID" value="QDU89978.1"/>
    <property type="molecule type" value="Genomic_DNA"/>
</dbReference>
<accession>A0A518DES4</accession>
<protein>
    <recommendedName>
        <fullName evidence="4">Pilus assembly protein, PilO</fullName>
    </recommendedName>
</protein>
<name>A0A518DES4_9BACT</name>
<dbReference type="Proteomes" id="UP000317429">
    <property type="component" value="Chromosome"/>
</dbReference>
<feature type="region of interest" description="Disordered" evidence="1">
    <location>
        <begin position="210"/>
        <end position="235"/>
    </location>
</feature>
<dbReference type="OrthoDB" id="278280at2"/>
<evidence type="ECO:0008006" key="4">
    <source>
        <dbReference type="Google" id="ProtNLM"/>
    </source>
</evidence>
<dbReference type="KEGG" id="pnd:Pla175_33770"/>
<feature type="compositionally biased region" description="Pro residues" evidence="1">
    <location>
        <begin position="210"/>
        <end position="219"/>
    </location>
</feature>
<sequence>MNQREKILAGGVVLLIVAWGGSRLWNRYQGAVDARAEALVEVKGRLDLARLEAHKAQAALGELDEFQSRSLPSERNVARSEYRAWLIEQLVAAGLTYDDVKSTPGGRTRGDAYEALTFTADAVGDLSAVTRFLYAFYHSNQLHKVTLLKLTPMEGGAKVRLGLTVEALIVPGTPRATGLAAGESDRLTLASEDAYISSVVGRNIFQEYVPPPPPRPVRPPVVRRDPPPRPAPPKFDDAKYAYVTGIVGSGDSYQAWVTVRTTGEVLRLRAGDPLKVGELSAMVERVTSNSLVLSTEDGTYTIELRKDKSLRDAVTASDETL</sequence>
<gene>
    <name evidence="2" type="ORF">Pla175_33770</name>
</gene>
<proteinExistence type="predicted"/>
<reference evidence="2 3" key="1">
    <citation type="submission" date="2019-02" db="EMBL/GenBank/DDBJ databases">
        <title>Deep-cultivation of Planctomycetes and their phenomic and genomic characterization uncovers novel biology.</title>
        <authorList>
            <person name="Wiegand S."/>
            <person name="Jogler M."/>
            <person name="Boedeker C."/>
            <person name="Pinto D."/>
            <person name="Vollmers J."/>
            <person name="Rivas-Marin E."/>
            <person name="Kohn T."/>
            <person name="Peeters S.H."/>
            <person name="Heuer A."/>
            <person name="Rast P."/>
            <person name="Oberbeckmann S."/>
            <person name="Bunk B."/>
            <person name="Jeske O."/>
            <person name="Meyerdierks A."/>
            <person name="Storesund J.E."/>
            <person name="Kallscheuer N."/>
            <person name="Luecker S."/>
            <person name="Lage O.M."/>
            <person name="Pohl T."/>
            <person name="Merkel B.J."/>
            <person name="Hornburger P."/>
            <person name="Mueller R.-W."/>
            <person name="Bruemmer F."/>
            <person name="Labrenz M."/>
            <person name="Spormann A.M."/>
            <person name="Op den Camp H."/>
            <person name="Overmann J."/>
            <person name="Amann R."/>
            <person name="Jetten M.S.M."/>
            <person name="Mascher T."/>
            <person name="Medema M.H."/>
            <person name="Devos D.P."/>
            <person name="Kaster A.-K."/>
            <person name="Ovreas L."/>
            <person name="Rohde M."/>
            <person name="Galperin M.Y."/>
            <person name="Jogler C."/>
        </authorList>
    </citation>
    <scope>NUCLEOTIDE SEQUENCE [LARGE SCALE GENOMIC DNA]</scope>
    <source>
        <strain evidence="2 3">Pla175</strain>
    </source>
</reference>
<dbReference type="RefSeq" id="WP_145287573.1">
    <property type="nucleotide sequence ID" value="NZ_CP036291.1"/>
</dbReference>
<dbReference type="AlphaFoldDB" id="A0A518DES4"/>